<feature type="compositionally biased region" description="Low complexity" evidence="3">
    <location>
        <begin position="111"/>
        <end position="122"/>
    </location>
</feature>
<feature type="compositionally biased region" description="Polar residues" evidence="3">
    <location>
        <begin position="1282"/>
        <end position="1295"/>
    </location>
</feature>
<organism evidence="4 5">
    <name type="scientific">Serendipita indica (strain DSM 11827)</name>
    <name type="common">Root endophyte fungus</name>
    <name type="synonym">Piriformospora indica</name>
    <dbReference type="NCBI Taxonomy" id="1109443"/>
    <lineage>
        <taxon>Eukaryota</taxon>
        <taxon>Fungi</taxon>
        <taxon>Dikarya</taxon>
        <taxon>Basidiomycota</taxon>
        <taxon>Agaricomycotina</taxon>
        <taxon>Agaricomycetes</taxon>
        <taxon>Sebacinales</taxon>
        <taxon>Serendipitaceae</taxon>
        <taxon>Serendipita</taxon>
    </lineage>
</organism>
<evidence type="ECO:0000313" key="5">
    <source>
        <dbReference type="Proteomes" id="UP000007148"/>
    </source>
</evidence>
<dbReference type="Gene3D" id="1.25.10.10">
    <property type="entry name" value="Leucine-rich Repeat Variant"/>
    <property type="match status" value="1"/>
</dbReference>
<feature type="region of interest" description="Disordered" evidence="3">
    <location>
        <begin position="1261"/>
        <end position="1320"/>
    </location>
</feature>
<dbReference type="Proteomes" id="UP000007148">
    <property type="component" value="Unassembled WGS sequence"/>
</dbReference>
<keyword evidence="5" id="KW-1185">Reference proteome</keyword>
<feature type="compositionally biased region" description="Polar residues" evidence="3">
    <location>
        <begin position="1262"/>
        <end position="1272"/>
    </location>
</feature>
<evidence type="ECO:0008006" key="6">
    <source>
        <dbReference type="Google" id="ProtNLM"/>
    </source>
</evidence>
<dbReference type="EMBL" id="CAFZ01000027">
    <property type="protein sequence ID" value="CCA68164.1"/>
    <property type="molecule type" value="Genomic_DNA"/>
</dbReference>
<dbReference type="HOGENOM" id="CLU_006095_0_0_1"/>
<feature type="region of interest" description="Disordered" evidence="3">
    <location>
        <begin position="48"/>
        <end position="312"/>
    </location>
</feature>
<feature type="region of interest" description="Disordered" evidence="3">
    <location>
        <begin position="1207"/>
        <end position="1241"/>
    </location>
</feature>
<feature type="region of interest" description="Disordered" evidence="3">
    <location>
        <begin position="545"/>
        <end position="614"/>
    </location>
</feature>
<dbReference type="InParanoid" id="G4TA44"/>
<feature type="compositionally biased region" description="Polar residues" evidence="3">
    <location>
        <begin position="148"/>
        <end position="157"/>
    </location>
</feature>
<dbReference type="STRING" id="1109443.G4TA44"/>
<evidence type="ECO:0000256" key="2">
    <source>
        <dbReference type="PROSITE-ProRule" id="PRU00103"/>
    </source>
</evidence>
<feature type="compositionally biased region" description="Low complexity" evidence="3">
    <location>
        <begin position="174"/>
        <end position="192"/>
    </location>
</feature>
<dbReference type="PANTHER" id="PTHR10648">
    <property type="entry name" value="SERINE/THREONINE-PROTEIN PHOSPHATASE PP2A 65 KDA REGULATORY SUBUNIT"/>
    <property type="match status" value="1"/>
</dbReference>
<dbReference type="InterPro" id="IPR016024">
    <property type="entry name" value="ARM-type_fold"/>
</dbReference>
<dbReference type="PROSITE" id="PS50077">
    <property type="entry name" value="HEAT_REPEAT"/>
    <property type="match status" value="1"/>
</dbReference>
<dbReference type="InterPro" id="IPR011989">
    <property type="entry name" value="ARM-like"/>
</dbReference>
<dbReference type="GO" id="GO:0005737">
    <property type="term" value="C:cytoplasm"/>
    <property type="evidence" value="ECO:0007669"/>
    <property type="project" value="TreeGrafter"/>
</dbReference>
<dbReference type="PANTHER" id="PTHR10648:SF1">
    <property type="entry name" value="SERINE_THREONINE-PROTEIN PHOSPHATASE 4 REGULATORY SUBUNIT 1"/>
    <property type="match status" value="1"/>
</dbReference>
<proteinExistence type="predicted"/>
<evidence type="ECO:0000313" key="4">
    <source>
        <dbReference type="EMBL" id="CCA68164.1"/>
    </source>
</evidence>
<feature type="compositionally biased region" description="Polar residues" evidence="3">
    <location>
        <begin position="1207"/>
        <end position="1225"/>
    </location>
</feature>
<dbReference type="GO" id="GO:0019888">
    <property type="term" value="F:protein phosphatase regulator activity"/>
    <property type="evidence" value="ECO:0007669"/>
    <property type="project" value="TreeGrafter"/>
</dbReference>
<keyword evidence="1" id="KW-0677">Repeat</keyword>
<evidence type="ECO:0000256" key="3">
    <source>
        <dbReference type="SAM" id="MobiDB-lite"/>
    </source>
</evidence>
<feature type="repeat" description="HEAT" evidence="2">
    <location>
        <begin position="718"/>
        <end position="754"/>
    </location>
</feature>
<evidence type="ECO:0000256" key="1">
    <source>
        <dbReference type="ARBA" id="ARBA00022737"/>
    </source>
</evidence>
<gene>
    <name evidence="4" type="ORF">PIIN_02030</name>
</gene>
<feature type="compositionally biased region" description="Low complexity" evidence="3">
    <location>
        <begin position="287"/>
        <end position="300"/>
    </location>
</feature>
<dbReference type="eggNOG" id="KOG0211">
    <property type="taxonomic scope" value="Eukaryota"/>
</dbReference>
<sequence length="1320" mass="143835">MLRHSGSPLVLCRLLLGRLRHSAVPERLEFQRTHGPAHVTQIVYGSLKSEPSDQSSGHGHATANYASSPPPSTGDQHIPSIVTKPATPLNTRPGSPIDAPWKSQSERRSRPSSPAAHPSSPAQMRSSPKMDDPRRSSTTVEATRRTDSQLLSTTLANIPQRVDSPTLADATSQSTPPRSPVLSPSPRLLSGSPRRDRSPAFRSGSPLAQSISPVPGAISESGNGILSPRLSPVPSPATSPGIERSNPLSPNLLSVSLPTRVDEMDYSSDSGDTTVPVPAQSGGDYFTDSGSDSTPTGSSPQVPDGQDSPIVHSPHIFSISERSEESEDDDPVIVDHEMGQFDEDQQQAMFLDDEGLSALEKIYLFSRSTYAFHRSYISKQLPFLIREVTPAEAVDYVCPLLNGLGTDADESVKEVFVQELVPIIWWFFTHCQVVDHNSEGPEPIEGITYLPSDAFTPLIGSLLLSANPRVGDGARLAIVELLNRLQGSEINAQDERYTTPSPDTQFGDGEKEIIISEIMNGVVLGMGRLDSEFQEAEQIARQEMALAAQRDGQRSGAPSPEDRQPHGDSPFLFEPSPIPDANPLPTGSQGYFDRSTRGTQIDSDGWVTAPPITPDEELHQLGSLAESSFSGENMLDSIPEEPAANDTSEEATVGRVASMSVVAAIAANATMPLHMQEVFVQEVWRVGSDPVYWVRREASFAIGALAKVVPQELITTYLLPLYENLVQDEQWHVRHSILFALPGILARIDPAQRRLLTVPSLVQLSRDPADPVRSGLLEVLGEVIYTFRDDPGGPPRELLNLFVATERHWTLEDAPYPSPNTFASHTWFSDPERPIICAFNFPAVILTLGPARWHELRDYYLHLTRSANPKVMRTLAASLGEVAAIIGPDATERDLVPVFLSFLKSAESDVRAKLIETAPKFAECLPETKREPTLSSLSSMWLDLGGWREREDLAKHFGELIVLAGENALLVVDLVSRGLRDEVAAVREAAVSSLPDVLKALRGRPELEKATTDLLLLAHDESYRRRVTFVASALSLVQAAASPSEVDLLVIWDPVSRLVRDPIVDIRIGVARLLAKTCELFYPDGENRPRYLQDGVDHLSNDESSQVRSYVEFLSSETVVTPPAVDNVNPARAFAIFSKPPRVTTHHADQDLESAVQDLTSAAEMMDIEEIREPARSAEMIPPQIIEPPQLEAVSSYPTRPVLVNADSSETVTSGSSRGDESQPSPIKREPEVPRGQSRRNVHMSLGELPVFVDYALDPRQAGSQAASTPSPGSERRVSFDAMSTHSDGSDSSGRLESVPLGRRVSMHRIPSDPTVSVSG</sequence>
<dbReference type="SUPFAM" id="SSF48371">
    <property type="entry name" value="ARM repeat"/>
    <property type="match status" value="1"/>
</dbReference>
<reference evidence="4 5" key="1">
    <citation type="journal article" date="2011" name="PLoS Pathog.">
        <title>Endophytic Life Strategies Decoded by Genome and Transcriptome Analyses of the Mutualistic Root Symbiont Piriformospora indica.</title>
        <authorList>
            <person name="Zuccaro A."/>
            <person name="Lahrmann U."/>
            <person name="Guldener U."/>
            <person name="Langen G."/>
            <person name="Pfiffi S."/>
            <person name="Biedenkopf D."/>
            <person name="Wong P."/>
            <person name="Samans B."/>
            <person name="Grimm C."/>
            <person name="Basiewicz M."/>
            <person name="Murat C."/>
            <person name="Martin F."/>
            <person name="Kogel K.H."/>
        </authorList>
    </citation>
    <scope>NUCLEOTIDE SEQUENCE [LARGE SCALE GENOMIC DNA]</scope>
    <source>
        <strain evidence="4 5">DSM 11827</strain>
    </source>
</reference>
<feature type="compositionally biased region" description="Low complexity" evidence="3">
    <location>
        <begin position="245"/>
        <end position="258"/>
    </location>
</feature>
<name>G4TA44_SERID</name>
<dbReference type="InterPro" id="IPR021133">
    <property type="entry name" value="HEAT_type_2"/>
</dbReference>
<dbReference type="InterPro" id="IPR051023">
    <property type="entry name" value="PP2A_Regulatory_Subunit_A"/>
</dbReference>
<accession>G4TA44</accession>
<dbReference type="OrthoDB" id="340346at2759"/>
<protein>
    <recommendedName>
        <fullName evidence="6">ARM repeat-containing protein</fullName>
    </recommendedName>
</protein>
<comment type="caution">
    <text evidence="4">The sequence shown here is derived from an EMBL/GenBank/DDBJ whole genome shotgun (WGS) entry which is preliminary data.</text>
</comment>